<evidence type="ECO:0000256" key="4">
    <source>
        <dbReference type="ARBA" id="ARBA00023139"/>
    </source>
</evidence>
<dbReference type="InterPro" id="IPR005534">
    <property type="entry name" value="Curli_assmbl/transp-comp_CsgG"/>
</dbReference>
<reference evidence="7 9" key="2">
    <citation type="submission" date="2019-08" db="EMBL/GenBank/DDBJ databases">
        <authorList>
            <person name="Peeters C."/>
        </authorList>
    </citation>
    <scope>NUCLEOTIDE SEQUENCE [LARGE SCALE GENOMIC DNA]</scope>
    <source>
        <strain evidence="7 9">LMG 31119</strain>
    </source>
</reference>
<protein>
    <submittedName>
        <fullName evidence="6">Lipoprotein NMB1126/NMB1164</fullName>
    </submittedName>
    <submittedName>
        <fullName evidence="7">Lipoprotein/NMB1164</fullName>
    </submittedName>
</protein>
<dbReference type="Proteomes" id="UP000361468">
    <property type="component" value="Unassembled WGS sequence"/>
</dbReference>
<keyword evidence="3" id="KW-0472">Membrane</keyword>
<organism evidence="6 8">
    <name type="scientific">Pandoraea pnomenusa</name>
    <dbReference type="NCBI Taxonomy" id="93220"/>
    <lineage>
        <taxon>Bacteria</taxon>
        <taxon>Pseudomonadati</taxon>
        <taxon>Pseudomonadota</taxon>
        <taxon>Betaproteobacteria</taxon>
        <taxon>Burkholderiales</taxon>
        <taxon>Burkholderiaceae</taxon>
        <taxon>Pandoraea</taxon>
    </lineage>
</organism>
<evidence type="ECO:0000256" key="3">
    <source>
        <dbReference type="ARBA" id="ARBA00023136"/>
    </source>
</evidence>
<gene>
    <name evidence="6" type="ORF">NCTC13160_01276</name>
    <name evidence="7" type="ORF">PPN31119_03043</name>
</gene>
<evidence type="ECO:0000256" key="1">
    <source>
        <dbReference type="ARBA" id="ARBA00022475"/>
    </source>
</evidence>
<keyword evidence="9" id="KW-1185">Reference proteome</keyword>
<evidence type="ECO:0000313" key="6">
    <source>
        <dbReference type="EMBL" id="SUA76214.1"/>
    </source>
</evidence>
<sequence>MPAAGRRHETSTAGRQHYKGFTVQNRKSSVALFSAAVLAVGVLGGCATESSRTVEVARVESASRPFVGVRTPIAVGKFDNRSAYMRGVFSDNVDRLGSQAKTILITHLQQTNRFNVLDRDNMAEIRQEADIKKTRQTLKGADYVITGDVVEFGRKEVGDKQLFGILGRGREQIAYAKVNLNVVDIATSEVVFSSGGAGEFALSNREVIGFGGTAGYDSTLNGKVLDLAMREAVNNLVAGIESGAWKPGK</sequence>
<dbReference type="SUPFAM" id="SSF52964">
    <property type="entry name" value="TolB, N-terminal domain"/>
    <property type="match status" value="1"/>
</dbReference>
<dbReference type="AlphaFoldDB" id="A0A378YGG2"/>
<dbReference type="Proteomes" id="UP000254573">
    <property type="component" value="Unassembled WGS sequence"/>
</dbReference>
<accession>A0A378YGG2</accession>
<name>A0A378YGG2_9BURK</name>
<dbReference type="STRING" id="93220.A6P55_03665"/>
<dbReference type="EMBL" id="UGSG01000001">
    <property type="protein sequence ID" value="SUA76214.1"/>
    <property type="molecule type" value="Genomic_DNA"/>
</dbReference>
<dbReference type="GO" id="GO:0030288">
    <property type="term" value="C:outer membrane-bounded periplasmic space"/>
    <property type="evidence" value="ECO:0007669"/>
    <property type="project" value="InterPro"/>
</dbReference>
<dbReference type="PANTHER" id="PTHR41164">
    <property type="entry name" value="CURLI PRODUCTION ASSEMBLY/TRANSPORT COMPONENT CSGG"/>
    <property type="match status" value="1"/>
</dbReference>
<evidence type="ECO:0000256" key="2">
    <source>
        <dbReference type="ARBA" id="ARBA00022729"/>
    </source>
</evidence>
<evidence type="ECO:0000256" key="5">
    <source>
        <dbReference type="ARBA" id="ARBA00023288"/>
    </source>
</evidence>
<dbReference type="EMBL" id="CABPSO010000009">
    <property type="protein sequence ID" value="VVE68739.1"/>
    <property type="molecule type" value="Genomic_DNA"/>
</dbReference>
<keyword evidence="2" id="KW-0732">Signal</keyword>
<keyword evidence="1" id="KW-1003">Cell membrane</keyword>
<dbReference type="Pfam" id="PF03783">
    <property type="entry name" value="CsgG"/>
    <property type="match status" value="1"/>
</dbReference>
<dbReference type="PANTHER" id="PTHR41164:SF1">
    <property type="entry name" value="CURLI PRODUCTION ASSEMBLY_TRANSPORT COMPONENT CSGG"/>
    <property type="match status" value="1"/>
</dbReference>
<proteinExistence type="predicted"/>
<evidence type="ECO:0000313" key="9">
    <source>
        <dbReference type="Proteomes" id="UP000361468"/>
    </source>
</evidence>
<evidence type="ECO:0000313" key="8">
    <source>
        <dbReference type="Proteomes" id="UP000254573"/>
    </source>
</evidence>
<dbReference type="OrthoDB" id="9793163at2"/>
<evidence type="ECO:0000313" key="7">
    <source>
        <dbReference type="EMBL" id="VVE68739.1"/>
    </source>
</evidence>
<dbReference type="Gene3D" id="3.40.50.10610">
    <property type="entry name" value="ABC-type transport auxiliary lipoprotein component"/>
    <property type="match status" value="1"/>
</dbReference>
<keyword evidence="4" id="KW-0564">Palmitate</keyword>
<reference evidence="6 8" key="1">
    <citation type="submission" date="2018-06" db="EMBL/GenBank/DDBJ databases">
        <authorList>
            <consortium name="Pathogen Informatics"/>
            <person name="Doyle S."/>
        </authorList>
    </citation>
    <scope>NUCLEOTIDE SEQUENCE [LARGE SCALE GENOMIC DNA]</scope>
    <source>
        <strain evidence="6 8">NCTC13160</strain>
    </source>
</reference>
<keyword evidence="5 6" id="KW-0449">Lipoprotein</keyword>
<dbReference type="RefSeq" id="WP_081326837.1">
    <property type="nucleotide sequence ID" value="NZ_CABPSO010000009.1"/>
</dbReference>